<reference evidence="1" key="2">
    <citation type="submission" date="2013-09" db="EMBL/GenBank/DDBJ databases">
        <title>Draft genome sequence of Alistipes putredinis (DSM 17216).</title>
        <authorList>
            <person name="Sudarsanam P."/>
            <person name="Ley R."/>
            <person name="Guruge J."/>
            <person name="Turnbaugh P.J."/>
            <person name="Mahowald M."/>
            <person name="Liep D."/>
            <person name="Gordon J."/>
        </authorList>
    </citation>
    <scope>NUCLEOTIDE SEQUENCE</scope>
    <source>
        <strain evidence="1">DSM 17216</strain>
    </source>
</reference>
<evidence type="ECO:0000313" key="2">
    <source>
        <dbReference type="Proteomes" id="UP000005819"/>
    </source>
</evidence>
<protein>
    <submittedName>
        <fullName evidence="1">Uncharacterized protein</fullName>
    </submittedName>
</protein>
<sequence length="64" mass="7548">MRRVQVVKQIWVQILAVSFIGYVKSGKLFISLNPSFLMFKMEQKYLPNMVWLCPHPNLIWIVAP</sequence>
<dbReference type="AlphaFoldDB" id="B0MSD0"/>
<dbReference type="EMBL" id="ABFK02000001">
    <property type="protein sequence ID" value="EDS04843.1"/>
    <property type="molecule type" value="Genomic_DNA"/>
</dbReference>
<reference evidence="1" key="1">
    <citation type="submission" date="2007-10" db="EMBL/GenBank/DDBJ databases">
        <authorList>
            <person name="Fulton L."/>
            <person name="Clifton S."/>
            <person name="Fulton B."/>
            <person name="Xu J."/>
            <person name="Minx P."/>
            <person name="Pepin K.H."/>
            <person name="Johnson M."/>
            <person name="Thiruvilangam P."/>
            <person name="Bhonagiri V."/>
            <person name="Nash W.E."/>
            <person name="Mardis E.R."/>
            <person name="Wilson R.K."/>
        </authorList>
    </citation>
    <scope>NUCLEOTIDE SEQUENCE [LARGE SCALE GENOMIC DNA]</scope>
    <source>
        <strain evidence="1">DSM 17216</strain>
    </source>
</reference>
<name>B0MSD0_9BACT</name>
<proteinExistence type="predicted"/>
<dbReference type="HOGENOM" id="CLU_2872671_0_0_10"/>
<comment type="caution">
    <text evidence="1">The sequence shown here is derived from an EMBL/GenBank/DDBJ whole genome shotgun (WGS) entry which is preliminary data.</text>
</comment>
<organism evidence="1 2">
    <name type="scientific">Alistipes putredinis DSM 17216</name>
    <dbReference type="NCBI Taxonomy" id="445970"/>
    <lineage>
        <taxon>Bacteria</taxon>
        <taxon>Pseudomonadati</taxon>
        <taxon>Bacteroidota</taxon>
        <taxon>Bacteroidia</taxon>
        <taxon>Bacteroidales</taxon>
        <taxon>Rikenellaceae</taxon>
        <taxon>Alistipes</taxon>
    </lineage>
</organism>
<evidence type="ECO:0000313" key="1">
    <source>
        <dbReference type="EMBL" id="EDS04843.1"/>
    </source>
</evidence>
<accession>B0MSD0</accession>
<keyword evidence="2" id="KW-1185">Reference proteome</keyword>
<gene>
    <name evidence="1" type="ORF">ALIPUT_00001</name>
</gene>
<feature type="non-terminal residue" evidence="1">
    <location>
        <position position="64"/>
    </location>
</feature>
<dbReference type="Proteomes" id="UP000005819">
    <property type="component" value="Unassembled WGS sequence"/>
</dbReference>